<dbReference type="EMBL" id="BLAY01000279">
    <property type="protein sequence ID" value="GET44002.1"/>
    <property type="molecule type" value="Genomic_DNA"/>
</dbReference>
<evidence type="ECO:0000313" key="2">
    <source>
        <dbReference type="Proteomes" id="UP001050975"/>
    </source>
</evidence>
<evidence type="ECO:0000313" key="1">
    <source>
        <dbReference type="EMBL" id="GET44002.1"/>
    </source>
</evidence>
<organism evidence="1 2">
    <name type="scientific">Microseira wollei NIES-4236</name>
    <dbReference type="NCBI Taxonomy" id="2530354"/>
    <lineage>
        <taxon>Bacteria</taxon>
        <taxon>Bacillati</taxon>
        <taxon>Cyanobacteriota</taxon>
        <taxon>Cyanophyceae</taxon>
        <taxon>Oscillatoriophycideae</taxon>
        <taxon>Aerosakkonematales</taxon>
        <taxon>Aerosakkonemataceae</taxon>
        <taxon>Microseira</taxon>
    </lineage>
</organism>
<keyword evidence="2" id="KW-1185">Reference proteome</keyword>
<evidence type="ECO:0008006" key="3">
    <source>
        <dbReference type="Google" id="ProtNLM"/>
    </source>
</evidence>
<proteinExistence type="predicted"/>
<gene>
    <name evidence="1" type="ORF">MiSe_88280</name>
</gene>
<comment type="caution">
    <text evidence="1">The sequence shown here is derived from an EMBL/GenBank/DDBJ whole genome shotgun (WGS) entry which is preliminary data.</text>
</comment>
<name>A0AAV3XT61_9CYAN</name>
<accession>A0AAV3XT61</accession>
<dbReference type="AlphaFoldDB" id="A0AAV3XT61"/>
<protein>
    <recommendedName>
        <fullName evidence="3">DUF4177 domain-containing protein</fullName>
    </recommendedName>
</protein>
<sequence length="76" mass="8987">MVEYCSVAYAWVGRGWTQEIEWIRIQGEEVFEWRGKYWTDFLNHMAQQQWELVTVAPLGGGKTSVYGVVAYFKRHI</sequence>
<reference evidence="1" key="1">
    <citation type="submission" date="2019-10" db="EMBL/GenBank/DDBJ databases">
        <title>Draft genome sequece of Microseira wollei NIES-4236.</title>
        <authorList>
            <person name="Yamaguchi H."/>
            <person name="Suzuki S."/>
            <person name="Kawachi M."/>
        </authorList>
    </citation>
    <scope>NUCLEOTIDE SEQUENCE</scope>
    <source>
        <strain evidence="1">NIES-4236</strain>
    </source>
</reference>
<dbReference type="RefSeq" id="WP_226593420.1">
    <property type="nucleotide sequence ID" value="NZ_BLAY01000279.1"/>
</dbReference>
<dbReference type="Proteomes" id="UP001050975">
    <property type="component" value="Unassembled WGS sequence"/>
</dbReference>